<dbReference type="OrthoDB" id="3049800at2759"/>
<proteinExistence type="predicted"/>
<evidence type="ECO:0000313" key="1">
    <source>
        <dbReference type="EMBL" id="KZV91299.1"/>
    </source>
</evidence>
<keyword evidence="2" id="KW-1185">Reference proteome</keyword>
<dbReference type="InParanoid" id="A0A166AF21"/>
<evidence type="ECO:0000313" key="2">
    <source>
        <dbReference type="Proteomes" id="UP000077266"/>
    </source>
</evidence>
<dbReference type="EMBL" id="KV426030">
    <property type="protein sequence ID" value="KZV91299.1"/>
    <property type="molecule type" value="Genomic_DNA"/>
</dbReference>
<reference evidence="1 2" key="1">
    <citation type="journal article" date="2016" name="Mol. Biol. Evol.">
        <title>Comparative Genomics of Early-Diverging Mushroom-Forming Fungi Provides Insights into the Origins of Lignocellulose Decay Capabilities.</title>
        <authorList>
            <person name="Nagy L.G."/>
            <person name="Riley R."/>
            <person name="Tritt A."/>
            <person name="Adam C."/>
            <person name="Daum C."/>
            <person name="Floudas D."/>
            <person name="Sun H."/>
            <person name="Yadav J.S."/>
            <person name="Pangilinan J."/>
            <person name="Larsson K.H."/>
            <person name="Matsuura K."/>
            <person name="Barry K."/>
            <person name="Labutti K."/>
            <person name="Kuo R."/>
            <person name="Ohm R.A."/>
            <person name="Bhattacharya S.S."/>
            <person name="Shirouzu T."/>
            <person name="Yoshinaga Y."/>
            <person name="Martin F.M."/>
            <person name="Grigoriev I.V."/>
            <person name="Hibbett D.S."/>
        </authorList>
    </citation>
    <scope>NUCLEOTIDE SEQUENCE [LARGE SCALE GENOMIC DNA]</scope>
    <source>
        <strain evidence="1 2">HHB12029</strain>
    </source>
</reference>
<name>A0A166AF21_EXIGL</name>
<organism evidence="1 2">
    <name type="scientific">Exidia glandulosa HHB12029</name>
    <dbReference type="NCBI Taxonomy" id="1314781"/>
    <lineage>
        <taxon>Eukaryota</taxon>
        <taxon>Fungi</taxon>
        <taxon>Dikarya</taxon>
        <taxon>Basidiomycota</taxon>
        <taxon>Agaricomycotina</taxon>
        <taxon>Agaricomycetes</taxon>
        <taxon>Auriculariales</taxon>
        <taxon>Exidiaceae</taxon>
        <taxon>Exidia</taxon>
    </lineage>
</organism>
<sequence>MGLGDVYRWVLQTSTNGSGYPRTIWKYNAAAHLLSEHADGDYSPEATARMFIAMHIQRDEEIQMKIPAANTTAFQTAGQLPDSDAVEELRSQYAPPTGSNSVVGPSLW</sequence>
<dbReference type="AlphaFoldDB" id="A0A166AF21"/>
<accession>A0A166AF21</accession>
<dbReference type="Proteomes" id="UP000077266">
    <property type="component" value="Unassembled WGS sequence"/>
</dbReference>
<gene>
    <name evidence="1" type="ORF">EXIGLDRAFT_770023</name>
</gene>
<protein>
    <submittedName>
        <fullName evidence="1">Uncharacterized protein</fullName>
    </submittedName>
</protein>